<evidence type="ECO:0000259" key="6">
    <source>
        <dbReference type="Pfam" id="PF02776"/>
    </source>
</evidence>
<dbReference type="InterPro" id="IPR047211">
    <property type="entry name" value="POXB-like"/>
</dbReference>
<dbReference type="InterPro" id="IPR029035">
    <property type="entry name" value="DHS-like_NAD/FAD-binding_dom"/>
</dbReference>
<organism evidence="7 8">
    <name type="scientific">Lentilactobacillus kisonensis F0435</name>
    <dbReference type="NCBI Taxonomy" id="797516"/>
    <lineage>
        <taxon>Bacteria</taxon>
        <taxon>Bacillati</taxon>
        <taxon>Bacillota</taxon>
        <taxon>Bacilli</taxon>
        <taxon>Lactobacillales</taxon>
        <taxon>Lactobacillaceae</taxon>
        <taxon>Lentilactobacillus</taxon>
    </lineage>
</organism>
<gene>
    <name evidence="7" type="ORF">HMPREF9104_01553</name>
</gene>
<accession>H1LG27</accession>
<dbReference type="SUPFAM" id="SSF52518">
    <property type="entry name" value="Thiamin diphosphate-binding fold (THDP-binding)"/>
    <property type="match status" value="2"/>
</dbReference>
<dbReference type="AlphaFoldDB" id="H1LG27"/>
<dbReference type="InterPro" id="IPR012001">
    <property type="entry name" value="Thiamin_PyroP_enz_TPP-bd_dom"/>
</dbReference>
<evidence type="ECO:0000256" key="1">
    <source>
        <dbReference type="ARBA" id="ARBA00007812"/>
    </source>
</evidence>
<keyword evidence="2 3" id="KW-0786">Thiamine pyrophosphate</keyword>
<name>H1LG27_9LACO</name>
<dbReference type="PANTHER" id="PTHR42981">
    <property type="entry name" value="PYRUVATE DEHYDROGENASE [UBIQUINONE]"/>
    <property type="match status" value="1"/>
</dbReference>
<dbReference type="Proteomes" id="UP000005025">
    <property type="component" value="Unassembled WGS sequence"/>
</dbReference>
<dbReference type="InterPro" id="IPR000399">
    <property type="entry name" value="TPP-bd_CS"/>
</dbReference>
<dbReference type="InterPro" id="IPR012000">
    <property type="entry name" value="Thiamin_PyroP_enz_cen_dom"/>
</dbReference>
<dbReference type="GO" id="GO:0030976">
    <property type="term" value="F:thiamine pyrophosphate binding"/>
    <property type="evidence" value="ECO:0007669"/>
    <property type="project" value="InterPro"/>
</dbReference>
<feature type="domain" description="Thiamine pyrophosphate enzyme TPP-binding" evidence="5">
    <location>
        <begin position="403"/>
        <end position="553"/>
    </location>
</feature>
<dbReference type="PANTHER" id="PTHR42981:SF2">
    <property type="entry name" value="PYRUVATE DEHYDROGENASE [UBIQUINONE]"/>
    <property type="match status" value="1"/>
</dbReference>
<dbReference type="InterPro" id="IPR047212">
    <property type="entry name" value="TPP_POXB-like"/>
</dbReference>
<feature type="domain" description="Thiamine pyrophosphate enzyme N-terminal TPP-binding" evidence="6">
    <location>
        <begin position="25"/>
        <end position="140"/>
    </location>
</feature>
<comment type="similarity">
    <text evidence="1 3">Belongs to the TPP enzyme family.</text>
</comment>
<dbReference type="HOGENOM" id="CLU_013748_3_0_9"/>
<dbReference type="PATRIC" id="fig|797516.3.peg.1378"/>
<dbReference type="Gene3D" id="3.40.50.1220">
    <property type="entry name" value="TPP-binding domain"/>
    <property type="match status" value="1"/>
</dbReference>
<evidence type="ECO:0000259" key="4">
    <source>
        <dbReference type="Pfam" id="PF00205"/>
    </source>
</evidence>
<feature type="domain" description="Thiamine pyrophosphate enzyme central" evidence="4">
    <location>
        <begin position="215"/>
        <end position="343"/>
    </location>
</feature>
<evidence type="ECO:0000256" key="2">
    <source>
        <dbReference type="ARBA" id="ARBA00023052"/>
    </source>
</evidence>
<dbReference type="STRING" id="797516.HMPREF9104_01553"/>
<dbReference type="Gene3D" id="3.40.50.970">
    <property type="match status" value="2"/>
</dbReference>
<evidence type="ECO:0000259" key="5">
    <source>
        <dbReference type="Pfam" id="PF02775"/>
    </source>
</evidence>
<dbReference type="InterPro" id="IPR047210">
    <property type="entry name" value="TPP_PYR_POXB-like"/>
</dbReference>
<dbReference type="Pfam" id="PF02776">
    <property type="entry name" value="TPP_enzyme_N"/>
    <property type="match status" value="1"/>
</dbReference>
<dbReference type="InterPro" id="IPR029061">
    <property type="entry name" value="THDP-binding"/>
</dbReference>
<dbReference type="InterPro" id="IPR011766">
    <property type="entry name" value="TPP_enzyme_TPP-bd"/>
</dbReference>
<dbReference type="CDD" id="cd02014">
    <property type="entry name" value="TPP_POX"/>
    <property type="match status" value="1"/>
</dbReference>
<dbReference type="SUPFAM" id="SSF52467">
    <property type="entry name" value="DHS-like NAD/FAD-binding domain"/>
    <property type="match status" value="1"/>
</dbReference>
<dbReference type="Pfam" id="PF00205">
    <property type="entry name" value="TPP_enzyme_M"/>
    <property type="match status" value="1"/>
</dbReference>
<dbReference type="PROSITE" id="PS00187">
    <property type="entry name" value="TPP_ENZYMES"/>
    <property type="match status" value="1"/>
</dbReference>
<sequence length="602" mass="65953">MLLNILSKSKHHNKIIRSDLIMAKMTAGQALAKVLVSWGVDHLYGITADSINNTVDGLYQERDKINYIQVRHEEVGALAATADAKLTGKVGVSFGSAGPGATHLFNGLYDAKMDHAPVVAIVGQSATPIMNTYFFQEMDQDPLFVDLTDFHKQPTNPAQIPFLMDEAIRYAYRTKGPAVLIIPDDLSGETIDFEPYKTAKVLTPATTPTVDPSSVDAVYDLLKQAKHPVLWAGLGMKDARAEVVAFSEKFSVPVLTTAPATGIMPTDHPNFMGSRGRLGTKPAFEVTQAADLIILAGTNYPFSRFLPQGIKFVQINNNVEDLGKQRDIDLTVLADAKPFFTELNKKGDPVTPTPFLKAARKDKANWDAWLNKVADNEANGLAPEAVIRAVKEHSNDDAVFGLDVGNNLMWAIRQLPFNHNQKFSMSAWFGTMGYALPASIAGKLSYPDRQVFSISGDGGFSMVMQDLLTQVQYHLPIINIVLENGAFGYIQHEKITADQEPYGIHFIGANWAGFANDMGAIGIQVTDRKSLAAAFDKIAELQAAGNTKPILIDAKVKNQDPVDTSFMPIDPDQFDQATIETYTKQSNLFDQPAFSELLKDEE</sequence>
<keyword evidence="7" id="KW-0670">Pyruvate</keyword>
<protein>
    <submittedName>
        <fullName evidence="7">Putative pyruvate oxidase</fullName>
    </submittedName>
</protein>
<evidence type="ECO:0000256" key="3">
    <source>
        <dbReference type="RuleBase" id="RU362132"/>
    </source>
</evidence>
<comment type="caution">
    <text evidence="7">The sequence shown here is derived from an EMBL/GenBank/DDBJ whole genome shotgun (WGS) entry which is preliminary data.</text>
</comment>
<evidence type="ECO:0000313" key="8">
    <source>
        <dbReference type="Proteomes" id="UP000005025"/>
    </source>
</evidence>
<dbReference type="CDD" id="cd07039">
    <property type="entry name" value="TPP_PYR_POX"/>
    <property type="match status" value="1"/>
</dbReference>
<dbReference type="Pfam" id="PF02775">
    <property type="entry name" value="TPP_enzyme_C"/>
    <property type="match status" value="1"/>
</dbReference>
<reference evidence="7 8" key="1">
    <citation type="submission" date="2011-09" db="EMBL/GenBank/DDBJ databases">
        <authorList>
            <person name="Weinstock G."/>
            <person name="Sodergren E."/>
            <person name="Clifton S."/>
            <person name="Fulton L."/>
            <person name="Fulton B."/>
            <person name="Courtney L."/>
            <person name="Fronick C."/>
            <person name="Harrison M."/>
            <person name="Strong C."/>
            <person name="Farmer C."/>
            <person name="Delahaunty K."/>
            <person name="Markovic C."/>
            <person name="Hall O."/>
            <person name="Minx P."/>
            <person name="Tomlinson C."/>
            <person name="Mitreva M."/>
            <person name="Hou S."/>
            <person name="Chen J."/>
            <person name="Wollam A."/>
            <person name="Pepin K.H."/>
            <person name="Johnson M."/>
            <person name="Bhonagiri V."/>
            <person name="Zhang X."/>
            <person name="Suruliraj S."/>
            <person name="Warren W."/>
            <person name="Chinwalla A."/>
            <person name="Mardis E.R."/>
            <person name="Wilson R.K."/>
        </authorList>
    </citation>
    <scope>NUCLEOTIDE SEQUENCE [LARGE SCALE GENOMIC DNA]</scope>
    <source>
        <strain evidence="7 8">F0435</strain>
    </source>
</reference>
<evidence type="ECO:0000313" key="7">
    <source>
        <dbReference type="EMBL" id="EHO51233.1"/>
    </source>
</evidence>
<dbReference type="GO" id="GO:0000287">
    <property type="term" value="F:magnesium ion binding"/>
    <property type="evidence" value="ECO:0007669"/>
    <property type="project" value="InterPro"/>
</dbReference>
<proteinExistence type="inferred from homology"/>
<dbReference type="EMBL" id="AGRJ01000151">
    <property type="protein sequence ID" value="EHO51233.1"/>
    <property type="molecule type" value="Genomic_DNA"/>
</dbReference>
<dbReference type="GO" id="GO:0003824">
    <property type="term" value="F:catalytic activity"/>
    <property type="evidence" value="ECO:0007669"/>
    <property type="project" value="InterPro"/>
</dbReference>